<evidence type="ECO:0000313" key="2">
    <source>
        <dbReference type="Proteomes" id="UP000189796"/>
    </source>
</evidence>
<name>A0A1M5YLZ6_9BRAD</name>
<organism evidence="1 2">
    <name type="scientific">Bradyrhizobium erythrophlei</name>
    <dbReference type="NCBI Taxonomy" id="1437360"/>
    <lineage>
        <taxon>Bacteria</taxon>
        <taxon>Pseudomonadati</taxon>
        <taxon>Pseudomonadota</taxon>
        <taxon>Alphaproteobacteria</taxon>
        <taxon>Hyphomicrobiales</taxon>
        <taxon>Nitrobacteraceae</taxon>
        <taxon>Bradyrhizobium</taxon>
    </lineage>
</organism>
<evidence type="ECO:0000313" key="1">
    <source>
        <dbReference type="EMBL" id="SHI13095.1"/>
    </source>
</evidence>
<accession>A0A1M5YLZ6</accession>
<proteinExistence type="predicted"/>
<gene>
    <name evidence="1" type="ORF">SAMN05443248_8507</name>
</gene>
<dbReference type="AlphaFoldDB" id="A0A1M5YLZ6"/>
<dbReference type="Proteomes" id="UP000189796">
    <property type="component" value="Chromosome I"/>
</dbReference>
<reference evidence="1 2" key="1">
    <citation type="submission" date="2016-11" db="EMBL/GenBank/DDBJ databases">
        <authorList>
            <person name="Jaros S."/>
            <person name="Januszkiewicz K."/>
            <person name="Wedrychowicz H."/>
        </authorList>
    </citation>
    <scope>NUCLEOTIDE SEQUENCE [LARGE SCALE GENOMIC DNA]</scope>
    <source>
        <strain evidence="1 2">GAS138</strain>
    </source>
</reference>
<protein>
    <submittedName>
        <fullName evidence="1">Uncharacterized protein</fullName>
    </submittedName>
</protein>
<sequence>MLEDGEMDLSDIKDRLGIVFKTVKGDPWP</sequence>
<dbReference type="EMBL" id="LT670817">
    <property type="protein sequence ID" value="SHI13095.1"/>
    <property type="molecule type" value="Genomic_DNA"/>
</dbReference>